<dbReference type="EMBL" id="CAMGYJ010000004">
    <property type="protein sequence ID" value="CAI0401221.1"/>
    <property type="molecule type" value="Genomic_DNA"/>
</dbReference>
<protein>
    <recommendedName>
        <fullName evidence="2">Alpha/beta hydrolase fold-3 domain-containing protein</fullName>
    </recommendedName>
</protein>
<organism evidence="3 4">
    <name type="scientific">Linum tenue</name>
    <dbReference type="NCBI Taxonomy" id="586396"/>
    <lineage>
        <taxon>Eukaryota</taxon>
        <taxon>Viridiplantae</taxon>
        <taxon>Streptophyta</taxon>
        <taxon>Embryophyta</taxon>
        <taxon>Tracheophyta</taxon>
        <taxon>Spermatophyta</taxon>
        <taxon>Magnoliopsida</taxon>
        <taxon>eudicotyledons</taxon>
        <taxon>Gunneridae</taxon>
        <taxon>Pentapetalae</taxon>
        <taxon>rosids</taxon>
        <taxon>fabids</taxon>
        <taxon>Malpighiales</taxon>
        <taxon>Linaceae</taxon>
        <taxon>Linum</taxon>
    </lineage>
</organism>
<dbReference type="InterPro" id="IPR050466">
    <property type="entry name" value="Carboxylest/Gibb_receptor"/>
</dbReference>
<dbReference type="SUPFAM" id="SSF53474">
    <property type="entry name" value="alpha/beta-Hydrolases"/>
    <property type="match status" value="1"/>
</dbReference>
<dbReference type="PANTHER" id="PTHR23024:SF664">
    <property type="entry name" value="ALPHA_BETA HYDROLASE FOLD-3 DOMAIN-CONTAINING PROTEIN"/>
    <property type="match status" value="1"/>
</dbReference>
<dbReference type="Gene3D" id="3.40.50.1820">
    <property type="entry name" value="alpha/beta hydrolase"/>
    <property type="match status" value="1"/>
</dbReference>
<feature type="domain" description="Alpha/beta hydrolase fold-3" evidence="2">
    <location>
        <begin position="92"/>
        <end position="312"/>
    </location>
</feature>
<dbReference type="Proteomes" id="UP001154282">
    <property type="component" value="Unassembled WGS sequence"/>
</dbReference>
<comment type="caution">
    <text evidence="3">The sequence shown here is derived from an EMBL/GenBank/DDBJ whole genome shotgun (WGS) entry which is preliminary data.</text>
</comment>
<dbReference type="InterPro" id="IPR029058">
    <property type="entry name" value="AB_hydrolase_fold"/>
</dbReference>
<dbReference type="InterPro" id="IPR013094">
    <property type="entry name" value="AB_hydrolase_3"/>
</dbReference>
<dbReference type="PANTHER" id="PTHR23024">
    <property type="entry name" value="ARYLACETAMIDE DEACETYLASE"/>
    <property type="match status" value="1"/>
</dbReference>
<evidence type="ECO:0000259" key="2">
    <source>
        <dbReference type="Pfam" id="PF07859"/>
    </source>
</evidence>
<sequence>MKEGDISQSKAEDIPTDKPINPFQHLNIILNPDGSVCRLLTSIPVVPNSDPSSGDPVLSKDSIINPTTNTFVRIYLPLKSTTGEPPRRLPIVFYFYGCSWVQFSADNPPLHLERQRTAIAISSIIILVNYRLSPEVRLPGQYDDAIDALLWVKKQAEDDQNGDPWLREHGDFSRCFLSGSGNGGNIAFHCAVGAVDVDLGPLRIAGVIMNQPLFGGQMRTRSELQFARDPIVPLPVLDLVWKLALPEGVDRDHYYCNPMSAGPHLAKIPFLPRCLVNGFGMDPTVDRQRDFVQMLISMGVNVEAHFEDVGFHRIEIVDPRRHDALITLYKEFISVPNLGFNIEN</sequence>
<reference evidence="3" key="1">
    <citation type="submission" date="2022-08" db="EMBL/GenBank/DDBJ databases">
        <authorList>
            <person name="Gutierrez-Valencia J."/>
        </authorList>
    </citation>
    <scope>NUCLEOTIDE SEQUENCE</scope>
</reference>
<dbReference type="Pfam" id="PF07859">
    <property type="entry name" value="Abhydrolase_3"/>
    <property type="match status" value="1"/>
</dbReference>
<name>A0AAV0IU70_9ROSI</name>
<evidence type="ECO:0000313" key="4">
    <source>
        <dbReference type="Proteomes" id="UP001154282"/>
    </source>
</evidence>
<accession>A0AAV0IU70</accession>
<gene>
    <name evidence="3" type="ORF">LITE_LOCUS11104</name>
</gene>
<keyword evidence="4" id="KW-1185">Reference proteome</keyword>
<evidence type="ECO:0000256" key="1">
    <source>
        <dbReference type="ARBA" id="ARBA00010515"/>
    </source>
</evidence>
<comment type="similarity">
    <text evidence="1">Belongs to the 'GDXG' lipolytic enzyme family.</text>
</comment>
<evidence type="ECO:0000313" key="3">
    <source>
        <dbReference type="EMBL" id="CAI0401221.1"/>
    </source>
</evidence>
<dbReference type="AlphaFoldDB" id="A0AAV0IU70"/>
<proteinExistence type="inferred from homology"/>
<dbReference type="GO" id="GO:0016787">
    <property type="term" value="F:hydrolase activity"/>
    <property type="evidence" value="ECO:0007669"/>
    <property type="project" value="InterPro"/>
</dbReference>